<evidence type="ECO:0000259" key="8">
    <source>
        <dbReference type="Pfam" id="PF02308"/>
    </source>
</evidence>
<comment type="subcellular location">
    <subcellularLocation>
        <location evidence="1">Cell membrane</location>
        <topology evidence="1">Multi-pass membrane protein</topology>
    </subcellularLocation>
</comment>
<name>A0ABZ0QRI7_9FIRM</name>
<feature type="domain" description="DUF4010" evidence="9">
    <location>
        <begin position="179"/>
        <end position="376"/>
    </location>
</feature>
<evidence type="ECO:0000256" key="1">
    <source>
        <dbReference type="ARBA" id="ARBA00004651"/>
    </source>
</evidence>
<reference evidence="10 11" key="1">
    <citation type="submission" date="2023-08" db="EMBL/GenBank/DDBJ databases">
        <title>Genome sequence of Thermaerobacter compostii strain Ins1, a spore-forming filamentous bacterium isolated from a deep geothermal reservoir.</title>
        <authorList>
            <person name="Bregnard D."/>
            <person name="Gonzalez D."/>
            <person name="Junier P."/>
        </authorList>
    </citation>
    <scope>NUCLEOTIDE SEQUENCE [LARGE SCALE GENOMIC DNA]</scope>
    <source>
        <strain evidence="10 11">Ins1</strain>
    </source>
</reference>
<protein>
    <submittedName>
        <fullName evidence="10">MgtC/SapB family protein</fullName>
    </submittedName>
</protein>
<keyword evidence="4 7" id="KW-0812">Transmembrane</keyword>
<evidence type="ECO:0000313" key="10">
    <source>
        <dbReference type="EMBL" id="WPD20001.1"/>
    </source>
</evidence>
<keyword evidence="11" id="KW-1185">Reference proteome</keyword>
<organism evidence="10 11">
    <name type="scientific">Thermaerobacter composti</name>
    <dbReference type="NCBI Taxonomy" id="554949"/>
    <lineage>
        <taxon>Bacteria</taxon>
        <taxon>Bacillati</taxon>
        <taxon>Bacillota</taxon>
        <taxon>Clostridia</taxon>
        <taxon>Eubacteriales</taxon>
        <taxon>Clostridiales Family XVII. Incertae Sedis</taxon>
        <taxon>Thermaerobacter</taxon>
    </lineage>
</organism>
<dbReference type="RefSeq" id="WP_318751414.1">
    <property type="nucleotide sequence ID" value="NZ_CP132508.1"/>
</dbReference>
<dbReference type="Pfam" id="PF02308">
    <property type="entry name" value="MgtC"/>
    <property type="match status" value="1"/>
</dbReference>
<dbReference type="PANTHER" id="PTHR39084:SF1">
    <property type="entry name" value="DUF4010 DOMAIN-CONTAINING PROTEIN"/>
    <property type="match status" value="1"/>
</dbReference>
<dbReference type="PANTHER" id="PTHR39084">
    <property type="entry name" value="MEMBRANE PROTEIN-RELATED"/>
    <property type="match status" value="1"/>
</dbReference>
<dbReference type="Pfam" id="PF13194">
    <property type="entry name" value="DUF4010"/>
    <property type="match status" value="1"/>
</dbReference>
<feature type="transmembrane region" description="Helical" evidence="7">
    <location>
        <begin position="86"/>
        <end position="103"/>
    </location>
</feature>
<evidence type="ECO:0000256" key="6">
    <source>
        <dbReference type="ARBA" id="ARBA00023136"/>
    </source>
</evidence>
<feature type="transmembrane region" description="Helical" evidence="7">
    <location>
        <begin position="58"/>
        <end position="74"/>
    </location>
</feature>
<feature type="transmembrane region" description="Helical" evidence="7">
    <location>
        <begin position="141"/>
        <end position="159"/>
    </location>
</feature>
<evidence type="ECO:0000256" key="7">
    <source>
        <dbReference type="SAM" id="Phobius"/>
    </source>
</evidence>
<dbReference type="EMBL" id="CP132508">
    <property type="protein sequence ID" value="WPD20001.1"/>
    <property type="molecule type" value="Genomic_DNA"/>
</dbReference>
<dbReference type="InterPro" id="IPR025105">
    <property type="entry name" value="DUF4010"/>
</dbReference>
<feature type="transmembrane region" description="Helical" evidence="7">
    <location>
        <begin position="361"/>
        <end position="382"/>
    </location>
</feature>
<evidence type="ECO:0000256" key="5">
    <source>
        <dbReference type="ARBA" id="ARBA00022989"/>
    </source>
</evidence>
<evidence type="ECO:0000259" key="9">
    <source>
        <dbReference type="Pfam" id="PF13194"/>
    </source>
</evidence>
<evidence type="ECO:0000256" key="3">
    <source>
        <dbReference type="ARBA" id="ARBA00022475"/>
    </source>
</evidence>
<feature type="transmembrane region" description="Helical" evidence="7">
    <location>
        <begin position="329"/>
        <end position="349"/>
    </location>
</feature>
<keyword evidence="3" id="KW-1003">Cell membrane</keyword>
<feature type="transmembrane region" description="Helical" evidence="7">
    <location>
        <begin position="394"/>
        <end position="416"/>
    </location>
</feature>
<evidence type="ECO:0000256" key="4">
    <source>
        <dbReference type="ARBA" id="ARBA00022692"/>
    </source>
</evidence>
<gene>
    <name evidence="10" type="ORF">Q5761_04980</name>
</gene>
<dbReference type="Proteomes" id="UP001304683">
    <property type="component" value="Chromosome"/>
</dbReference>
<dbReference type="InterPro" id="IPR003416">
    <property type="entry name" value="MgtC/SapB/SrpB/YhiD_fam"/>
</dbReference>
<accession>A0ABZ0QRI7</accession>
<comment type="similarity">
    <text evidence="2">Belongs to the MgtC/SapB family.</text>
</comment>
<keyword evidence="6 7" id="KW-0472">Membrane</keyword>
<feature type="transmembrane region" description="Helical" evidence="7">
    <location>
        <begin position="298"/>
        <end position="317"/>
    </location>
</feature>
<feature type="transmembrane region" description="Helical" evidence="7">
    <location>
        <begin position="109"/>
        <end position="125"/>
    </location>
</feature>
<dbReference type="InterPro" id="IPR049177">
    <property type="entry name" value="MgtC_SapB_SrpB_YhiD_N"/>
</dbReference>
<keyword evidence="5 7" id="KW-1133">Transmembrane helix</keyword>
<feature type="transmembrane region" description="Helical" evidence="7">
    <location>
        <begin position="174"/>
        <end position="192"/>
    </location>
</feature>
<sequence length="423" mass="44464">MRPEATLLDLQNLALSLALGLLVGLERHRAGKELGMRTFAFTALAGTLAASADPPYRLPFMLAVLGFTALLVLINSWQNLRAQESVEITTSVALLLTALNGILVGRGQIFTPVAATILMLLLLAWKEELVGWTELISRDELHAAIYLGVITFVILPVLPREPVDPWGLFDLRRVWLMVVLISAIGFANYVLLRVYGARGVSYTGFLGGLVNSTATVAEMAIKVGESPALEPFAFRGVMLAKAAMFVRNGLILGLFAPTALPYGLLPVGLMLAVALALAWRARVAAGEGVPAVRLSSPFSLRAALEFGMVFLVLNVVATLGQRHLGSAGFYVVSFLGGLVSSASSAATAANLAAQGRIDPVQAAYGTVLASLASAVILVPIVHQGARGTALGRRILHTIVGMVVAGGVGLALNPLFLQSSGLGR</sequence>
<evidence type="ECO:0000256" key="2">
    <source>
        <dbReference type="ARBA" id="ARBA00009298"/>
    </source>
</evidence>
<proteinExistence type="inferred from homology"/>
<dbReference type="PRINTS" id="PR01837">
    <property type="entry name" value="MGTCSAPBPROT"/>
</dbReference>
<feature type="transmembrane region" description="Helical" evidence="7">
    <location>
        <begin position="250"/>
        <end position="278"/>
    </location>
</feature>
<feature type="domain" description="MgtC/SapB/SrpB/YhiD N-terminal" evidence="8">
    <location>
        <begin position="13"/>
        <end position="129"/>
    </location>
</feature>
<evidence type="ECO:0000313" key="11">
    <source>
        <dbReference type="Proteomes" id="UP001304683"/>
    </source>
</evidence>